<dbReference type="GO" id="GO:0005524">
    <property type="term" value="F:ATP binding"/>
    <property type="evidence" value="ECO:0007669"/>
    <property type="project" value="UniProtKB-KW"/>
</dbReference>
<protein>
    <recommendedName>
        <fullName evidence="10">L-threonylcarbamoyladenylate synthase</fullName>
        <ecNumber evidence="3">2.7.7.87</ecNumber>
    </recommendedName>
    <alternativeName>
        <fullName evidence="10">L-threonylcarbamoyladenylate synthase</fullName>
    </alternativeName>
</protein>
<dbReference type="GO" id="GO:0000049">
    <property type="term" value="F:tRNA binding"/>
    <property type="evidence" value="ECO:0007669"/>
    <property type="project" value="TreeGrafter"/>
</dbReference>
<keyword evidence="14" id="KW-1185">Reference proteome</keyword>
<dbReference type="InterPro" id="IPR006070">
    <property type="entry name" value="Sua5-like_dom"/>
</dbReference>
<organism evidence="13 14">
    <name type="scientific">Mycoplasmopsis pullorum</name>
    <dbReference type="NCBI Taxonomy" id="48003"/>
    <lineage>
        <taxon>Bacteria</taxon>
        <taxon>Bacillati</taxon>
        <taxon>Mycoplasmatota</taxon>
        <taxon>Mycoplasmoidales</taxon>
        <taxon>Metamycoplasmataceae</taxon>
        <taxon>Mycoplasmopsis</taxon>
    </lineage>
</organism>
<evidence type="ECO:0000256" key="7">
    <source>
        <dbReference type="ARBA" id="ARBA00022695"/>
    </source>
</evidence>
<dbReference type="PANTHER" id="PTHR17490">
    <property type="entry name" value="SUA5"/>
    <property type="match status" value="1"/>
</dbReference>
<comment type="similarity">
    <text evidence="2">Belongs to the SUA5 family.</text>
</comment>
<dbReference type="SUPFAM" id="SSF55821">
    <property type="entry name" value="YrdC/RibB"/>
    <property type="match status" value="1"/>
</dbReference>
<dbReference type="GO" id="GO:0006450">
    <property type="term" value="P:regulation of translational fidelity"/>
    <property type="evidence" value="ECO:0007669"/>
    <property type="project" value="TreeGrafter"/>
</dbReference>
<dbReference type="EC" id="2.7.7.87" evidence="3"/>
<evidence type="ECO:0000256" key="6">
    <source>
        <dbReference type="ARBA" id="ARBA00022694"/>
    </source>
</evidence>
<evidence type="ECO:0000256" key="1">
    <source>
        <dbReference type="ARBA" id="ARBA00004496"/>
    </source>
</evidence>
<dbReference type="GO" id="GO:0008033">
    <property type="term" value="P:tRNA processing"/>
    <property type="evidence" value="ECO:0007669"/>
    <property type="project" value="UniProtKB-KW"/>
</dbReference>
<dbReference type="EMBL" id="CP017813">
    <property type="protein sequence ID" value="APJ38584.1"/>
    <property type="molecule type" value="Genomic_DNA"/>
</dbReference>
<dbReference type="InterPro" id="IPR017945">
    <property type="entry name" value="DHBP_synth_RibB-like_a/b_dom"/>
</dbReference>
<evidence type="ECO:0000256" key="2">
    <source>
        <dbReference type="ARBA" id="ARBA00007663"/>
    </source>
</evidence>
<dbReference type="OrthoDB" id="397661at2"/>
<evidence type="ECO:0000259" key="12">
    <source>
        <dbReference type="PROSITE" id="PS51163"/>
    </source>
</evidence>
<dbReference type="InterPro" id="IPR050156">
    <property type="entry name" value="TC-AMP_synthase_SUA5"/>
</dbReference>
<reference evidence="14" key="1">
    <citation type="submission" date="2016-10" db="EMBL/GenBank/DDBJ databases">
        <authorList>
            <person name="Beylefeld A."/>
            <person name="Abolnik C."/>
        </authorList>
    </citation>
    <scope>NUCLEOTIDE SEQUENCE [LARGE SCALE GENOMIC DNA]</scope>
    <source>
        <strain evidence="14">B359_6</strain>
    </source>
</reference>
<evidence type="ECO:0000313" key="13">
    <source>
        <dbReference type="EMBL" id="APJ38584.1"/>
    </source>
</evidence>
<accession>A0A1L4FSL4</accession>
<dbReference type="GO" id="GO:0003725">
    <property type="term" value="F:double-stranded RNA binding"/>
    <property type="evidence" value="ECO:0007669"/>
    <property type="project" value="InterPro"/>
</dbReference>
<dbReference type="GO" id="GO:0005737">
    <property type="term" value="C:cytoplasm"/>
    <property type="evidence" value="ECO:0007669"/>
    <property type="project" value="UniProtKB-SubCell"/>
</dbReference>
<evidence type="ECO:0000256" key="3">
    <source>
        <dbReference type="ARBA" id="ARBA00012584"/>
    </source>
</evidence>
<keyword evidence="5" id="KW-0808">Transferase</keyword>
<dbReference type="Gene3D" id="3.90.870.10">
    <property type="entry name" value="DHBP synthase"/>
    <property type="match status" value="1"/>
</dbReference>
<dbReference type="AlphaFoldDB" id="A0A1L4FSL4"/>
<evidence type="ECO:0000256" key="10">
    <source>
        <dbReference type="ARBA" id="ARBA00029774"/>
    </source>
</evidence>
<comment type="catalytic activity">
    <reaction evidence="11">
        <text>L-threonine + hydrogencarbonate + ATP = L-threonylcarbamoyladenylate + diphosphate + H2O</text>
        <dbReference type="Rhea" id="RHEA:36407"/>
        <dbReference type="ChEBI" id="CHEBI:15377"/>
        <dbReference type="ChEBI" id="CHEBI:17544"/>
        <dbReference type="ChEBI" id="CHEBI:30616"/>
        <dbReference type="ChEBI" id="CHEBI:33019"/>
        <dbReference type="ChEBI" id="CHEBI:57926"/>
        <dbReference type="ChEBI" id="CHEBI:73682"/>
        <dbReference type="EC" id="2.7.7.87"/>
    </reaction>
</comment>
<evidence type="ECO:0000313" key="14">
    <source>
        <dbReference type="Proteomes" id="UP000184322"/>
    </source>
</evidence>
<keyword evidence="7" id="KW-0548">Nucleotidyltransferase</keyword>
<keyword evidence="9" id="KW-0067">ATP-binding</keyword>
<keyword evidence="8" id="KW-0547">Nucleotide-binding</keyword>
<gene>
    <name evidence="13" type="ORF">BLA55_02870</name>
</gene>
<feature type="domain" description="YrdC-like" evidence="12">
    <location>
        <begin position="1"/>
        <end position="158"/>
    </location>
</feature>
<dbReference type="Proteomes" id="UP000184322">
    <property type="component" value="Chromosome"/>
</dbReference>
<dbReference type="GO" id="GO:0061710">
    <property type="term" value="F:L-threonylcarbamoyladenylate synthase"/>
    <property type="evidence" value="ECO:0007669"/>
    <property type="project" value="UniProtKB-EC"/>
</dbReference>
<comment type="subcellular location">
    <subcellularLocation>
        <location evidence="1">Cytoplasm</location>
    </subcellularLocation>
</comment>
<keyword evidence="4" id="KW-0963">Cytoplasm</keyword>
<proteinExistence type="inferred from homology"/>
<evidence type="ECO:0000256" key="8">
    <source>
        <dbReference type="ARBA" id="ARBA00022741"/>
    </source>
</evidence>
<evidence type="ECO:0000256" key="5">
    <source>
        <dbReference type="ARBA" id="ARBA00022679"/>
    </source>
</evidence>
<dbReference type="PROSITE" id="PS51163">
    <property type="entry name" value="YRDC"/>
    <property type="match status" value="1"/>
</dbReference>
<evidence type="ECO:0000256" key="11">
    <source>
        <dbReference type="ARBA" id="ARBA00048366"/>
    </source>
</evidence>
<evidence type="ECO:0000256" key="9">
    <source>
        <dbReference type="ARBA" id="ARBA00022840"/>
    </source>
</evidence>
<dbReference type="RefSeq" id="WP_073372588.1">
    <property type="nucleotide sequence ID" value="NZ_CP017813.1"/>
</dbReference>
<evidence type="ECO:0000256" key="4">
    <source>
        <dbReference type="ARBA" id="ARBA00022490"/>
    </source>
</evidence>
<dbReference type="PANTHER" id="PTHR17490:SF16">
    <property type="entry name" value="THREONYLCARBAMOYL-AMP SYNTHASE"/>
    <property type="match status" value="1"/>
</dbReference>
<sequence length="158" mass="18110">MKFQNFDDIFIFTTDTVTGIACKINDQSLEKIYFLKNRPFEKKIMILVGSLEQARSFKQWNEKADQFANKHWPGAFSVIVNDQGFRMPNCPQLCEFLLQNGPMYATSANKSGQQPIDINQAHDVFPEVSNSNVFNFGPGTNQASQIFNCDTNEWIIRK</sequence>
<keyword evidence="6" id="KW-0819">tRNA processing</keyword>
<dbReference type="Pfam" id="PF01300">
    <property type="entry name" value="Sua5_yciO_yrdC"/>
    <property type="match status" value="1"/>
</dbReference>
<name>A0A1L4FSL4_9BACT</name>
<dbReference type="STRING" id="48003.BLA55_02870"/>
<dbReference type="KEGG" id="mpul:BLA55_02870"/>